<dbReference type="STRING" id="983967.A0A1E4SZC9"/>
<dbReference type="PANTHER" id="PTHR33442">
    <property type="entry name" value="TRANS-3-HYDROXY-L-PROLINE DEHYDRATASE"/>
    <property type="match status" value="1"/>
</dbReference>
<organism evidence="4 5">
    <name type="scientific">[Candida] arabinofermentans NRRL YB-2248</name>
    <dbReference type="NCBI Taxonomy" id="983967"/>
    <lineage>
        <taxon>Eukaryota</taxon>
        <taxon>Fungi</taxon>
        <taxon>Dikarya</taxon>
        <taxon>Ascomycota</taxon>
        <taxon>Saccharomycotina</taxon>
        <taxon>Pichiomycetes</taxon>
        <taxon>Pichiales</taxon>
        <taxon>Pichiaceae</taxon>
        <taxon>Ogataea</taxon>
        <taxon>Ogataea/Candida clade</taxon>
    </lineage>
</organism>
<name>A0A1E4SZC9_9ASCO</name>
<dbReference type="Proteomes" id="UP000094801">
    <property type="component" value="Unassembled WGS sequence"/>
</dbReference>
<reference evidence="5" key="1">
    <citation type="submission" date="2016-04" db="EMBL/GenBank/DDBJ databases">
        <title>Comparative genomics of biotechnologically important yeasts.</title>
        <authorList>
            <consortium name="DOE Joint Genome Institute"/>
            <person name="Riley R."/>
            <person name="Haridas S."/>
            <person name="Wolfe K.H."/>
            <person name="Lopes M.R."/>
            <person name="Hittinger C.T."/>
            <person name="Goker M."/>
            <person name="Salamov A."/>
            <person name="Wisecaver J."/>
            <person name="Long T.M."/>
            <person name="Aerts A.L."/>
            <person name="Barry K."/>
            <person name="Choi C."/>
            <person name="Clum A."/>
            <person name="Coughlan A.Y."/>
            <person name="Deshpande S."/>
            <person name="Douglass A.P."/>
            <person name="Hanson S.J."/>
            <person name="Klenk H.-P."/>
            <person name="Labutti K."/>
            <person name="Lapidus A."/>
            <person name="Lindquist E."/>
            <person name="Lipzen A."/>
            <person name="Meier-Kolthoff J.P."/>
            <person name="Ohm R.A."/>
            <person name="Otillar R.P."/>
            <person name="Pangilinan J."/>
            <person name="Peng Y."/>
            <person name="Rokas A."/>
            <person name="Rosa C.A."/>
            <person name="Scheuner C."/>
            <person name="Sibirny A.A."/>
            <person name="Slot J.C."/>
            <person name="Stielow J.B."/>
            <person name="Sun H."/>
            <person name="Kurtzman C.P."/>
            <person name="Blackwell M."/>
            <person name="Grigoriev I.V."/>
            <person name="Jeffries T.W."/>
        </authorList>
    </citation>
    <scope>NUCLEOTIDE SEQUENCE [LARGE SCALE GENOMIC DNA]</scope>
    <source>
        <strain evidence="5">NRRL YB-2248</strain>
    </source>
</reference>
<sequence length="359" mass="39750">MVHRNTDIIELPRIETIETHASGEPFRLVVNGLPKDIPGRTLLEKRSYLQLNHDGIRLTLMREPRGHYDMFGGFLMDPIDSKADFGVLFCNPSGYTDQCGHGMIATVTAALSMHMLPEDQYKLKPELTTVVLETTVGLVNTEACWNGSRVEFVRFTNTPVYILYENISVETSIGQINGDIVFNGAFNFFAELSSKDIQINPSNAPILLSLGFEIKKEIQKMGLEISSKDFPQIKGIHGVNMAIVNTDKDMMDETDKNQNSILVMGLKQIDRSACGSGTAGRAGQLFLKGKLSKENVFVNESIIGSRFKARIVQSDIKVNNKEYNACIVQIEGHANVLGTANWFIDPADTIAAEGFVISR</sequence>
<dbReference type="PIRSF" id="PIRSF029792">
    <property type="entry name" value="Pro_racemase"/>
    <property type="match status" value="1"/>
</dbReference>
<evidence type="ECO:0000313" key="5">
    <source>
        <dbReference type="Proteomes" id="UP000094801"/>
    </source>
</evidence>
<comment type="catalytic activity">
    <reaction evidence="1">
        <text>trans-3-hydroxy-L-proline = 1-pyrroline-2-carboxylate + H2O</text>
        <dbReference type="Rhea" id="RHEA:10320"/>
        <dbReference type="ChEBI" id="CHEBI:15377"/>
        <dbReference type="ChEBI" id="CHEBI:39785"/>
        <dbReference type="ChEBI" id="CHEBI:57938"/>
        <dbReference type="EC" id="4.2.1.77"/>
    </reaction>
</comment>
<dbReference type="OrthoDB" id="6409228at2759"/>
<gene>
    <name evidence="4" type="ORF">CANARDRAFT_28954</name>
</gene>
<evidence type="ECO:0000256" key="2">
    <source>
        <dbReference type="ARBA" id="ARBA00007529"/>
    </source>
</evidence>
<evidence type="ECO:0000313" key="4">
    <source>
        <dbReference type="EMBL" id="ODV84812.1"/>
    </source>
</evidence>
<accession>A0A1E4SZC9</accession>
<dbReference type="EC" id="4.2.1.77" evidence="3"/>
<comment type="similarity">
    <text evidence="2">Belongs to the proline racemase family.</text>
</comment>
<dbReference type="SFLD" id="SFLDS00028">
    <property type="entry name" value="Proline_Racemase"/>
    <property type="match status" value="1"/>
</dbReference>
<evidence type="ECO:0000256" key="3">
    <source>
        <dbReference type="ARBA" id="ARBA00013105"/>
    </source>
</evidence>
<dbReference type="Pfam" id="PF05544">
    <property type="entry name" value="Pro_racemase"/>
    <property type="match status" value="1"/>
</dbReference>
<proteinExistence type="inferred from homology"/>
<dbReference type="EMBL" id="KV453855">
    <property type="protein sequence ID" value="ODV84812.1"/>
    <property type="molecule type" value="Genomic_DNA"/>
</dbReference>
<dbReference type="Gene3D" id="3.10.310.10">
    <property type="entry name" value="Diaminopimelate Epimerase, Chain A, domain 1"/>
    <property type="match status" value="2"/>
</dbReference>
<dbReference type="AlphaFoldDB" id="A0A1E4SZC9"/>
<dbReference type="PANTHER" id="PTHR33442:SF1">
    <property type="entry name" value="TRANS-3-HYDROXY-L-PROLINE DEHYDRATASE"/>
    <property type="match status" value="1"/>
</dbReference>
<dbReference type="SUPFAM" id="SSF54506">
    <property type="entry name" value="Diaminopimelate epimerase-like"/>
    <property type="match status" value="1"/>
</dbReference>
<evidence type="ECO:0000256" key="1">
    <source>
        <dbReference type="ARBA" id="ARBA00001148"/>
    </source>
</evidence>
<protein>
    <recommendedName>
        <fullName evidence="3">trans-L-3-hydroxyproline dehydratase</fullName>
        <ecNumber evidence="3">4.2.1.77</ecNumber>
    </recommendedName>
</protein>
<dbReference type="InterPro" id="IPR008794">
    <property type="entry name" value="Pro_racemase_fam"/>
</dbReference>
<keyword evidence="5" id="KW-1185">Reference proteome</keyword>
<dbReference type="GO" id="GO:0050346">
    <property type="term" value="F:trans-L-3-hydroxyproline dehydratase activity"/>
    <property type="evidence" value="ECO:0007669"/>
    <property type="project" value="UniProtKB-EC"/>
</dbReference>